<sequence>MMKITASLALLAFTLMGCNQAAEKQSTEKSLENTTTVVTDKNAVTHDKKVSGVKDDAMKWQQAKIKYLNFEGGFYGLITHSGDKLLPLNLDNAFKQDGAVVSIQGEKVENMMTIQQWGKPYKITNIKLIKAGRVKVPVNQ</sequence>
<reference evidence="2 3" key="1">
    <citation type="submission" date="2023-09" db="EMBL/GenBank/DDBJ databases">
        <authorList>
            <person name="Rey-Velasco X."/>
        </authorList>
    </citation>
    <scope>NUCLEOTIDE SEQUENCE [LARGE SCALE GENOMIC DNA]</scope>
    <source>
        <strain evidence="2 3">W431</strain>
    </source>
</reference>
<comment type="caution">
    <text evidence="2">The sequence shown here is derived from an EMBL/GenBank/DDBJ whole genome shotgun (WGS) entry which is preliminary data.</text>
</comment>
<organism evidence="2 3">
    <name type="scientific">Thalassotalea castellviae</name>
    <dbReference type="NCBI Taxonomy" id="3075612"/>
    <lineage>
        <taxon>Bacteria</taxon>
        <taxon>Pseudomonadati</taxon>
        <taxon>Pseudomonadota</taxon>
        <taxon>Gammaproteobacteria</taxon>
        <taxon>Alteromonadales</taxon>
        <taxon>Colwelliaceae</taxon>
        <taxon>Thalassotalea</taxon>
    </lineage>
</organism>
<gene>
    <name evidence="2" type="ORF">RM573_15055</name>
</gene>
<dbReference type="RefSeq" id="WP_311583869.1">
    <property type="nucleotide sequence ID" value="NZ_JAVRIF010000010.1"/>
</dbReference>
<accession>A0ABU3A4P0</accession>
<evidence type="ECO:0000313" key="3">
    <source>
        <dbReference type="Proteomes" id="UP001266357"/>
    </source>
</evidence>
<keyword evidence="1" id="KW-0732">Signal</keyword>
<feature type="signal peptide" evidence="1">
    <location>
        <begin position="1"/>
        <end position="21"/>
    </location>
</feature>
<evidence type="ECO:0000256" key="1">
    <source>
        <dbReference type="SAM" id="SignalP"/>
    </source>
</evidence>
<feature type="chain" id="PRO_5046471690" description="Lipoprotein" evidence="1">
    <location>
        <begin position="22"/>
        <end position="140"/>
    </location>
</feature>
<dbReference type="EMBL" id="JAVRIF010000010">
    <property type="protein sequence ID" value="MDT0604919.1"/>
    <property type="molecule type" value="Genomic_DNA"/>
</dbReference>
<evidence type="ECO:0000313" key="2">
    <source>
        <dbReference type="EMBL" id="MDT0604919.1"/>
    </source>
</evidence>
<proteinExistence type="predicted"/>
<protein>
    <recommendedName>
        <fullName evidence="4">Lipoprotein</fullName>
    </recommendedName>
</protein>
<dbReference type="Proteomes" id="UP001266357">
    <property type="component" value="Unassembled WGS sequence"/>
</dbReference>
<keyword evidence="3" id="KW-1185">Reference proteome</keyword>
<dbReference type="PROSITE" id="PS51257">
    <property type="entry name" value="PROKAR_LIPOPROTEIN"/>
    <property type="match status" value="1"/>
</dbReference>
<name>A0ABU3A4P0_9GAMM</name>
<evidence type="ECO:0008006" key="4">
    <source>
        <dbReference type="Google" id="ProtNLM"/>
    </source>
</evidence>